<reference evidence="1 2" key="1">
    <citation type="journal article" date="2019" name="Nat. Ecol. Evol.">
        <title>Megaphylogeny resolves global patterns of mushroom evolution.</title>
        <authorList>
            <person name="Varga T."/>
            <person name="Krizsan K."/>
            <person name="Foldi C."/>
            <person name="Dima B."/>
            <person name="Sanchez-Garcia M."/>
            <person name="Sanchez-Ramirez S."/>
            <person name="Szollosi G.J."/>
            <person name="Szarkandi J.G."/>
            <person name="Papp V."/>
            <person name="Albert L."/>
            <person name="Andreopoulos W."/>
            <person name="Angelini C."/>
            <person name="Antonin V."/>
            <person name="Barry K.W."/>
            <person name="Bougher N.L."/>
            <person name="Buchanan P."/>
            <person name="Buyck B."/>
            <person name="Bense V."/>
            <person name="Catcheside P."/>
            <person name="Chovatia M."/>
            <person name="Cooper J."/>
            <person name="Damon W."/>
            <person name="Desjardin D."/>
            <person name="Finy P."/>
            <person name="Geml J."/>
            <person name="Haridas S."/>
            <person name="Hughes K."/>
            <person name="Justo A."/>
            <person name="Karasinski D."/>
            <person name="Kautmanova I."/>
            <person name="Kiss B."/>
            <person name="Kocsube S."/>
            <person name="Kotiranta H."/>
            <person name="LaButti K.M."/>
            <person name="Lechner B.E."/>
            <person name="Liimatainen K."/>
            <person name="Lipzen A."/>
            <person name="Lukacs Z."/>
            <person name="Mihaltcheva S."/>
            <person name="Morgado L.N."/>
            <person name="Niskanen T."/>
            <person name="Noordeloos M.E."/>
            <person name="Ohm R.A."/>
            <person name="Ortiz-Santana B."/>
            <person name="Ovrebo C."/>
            <person name="Racz N."/>
            <person name="Riley R."/>
            <person name="Savchenko A."/>
            <person name="Shiryaev A."/>
            <person name="Soop K."/>
            <person name="Spirin V."/>
            <person name="Szebenyi C."/>
            <person name="Tomsovsky M."/>
            <person name="Tulloss R.E."/>
            <person name="Uehling J."/>
            <person name="Grigoriev I.V."/>
            <person name="Vagvolgyi C."/>
            <person name="Papp T."/>
            <person name="Martin F.M."/>
            <person name="Miettinen O."/>
            <person name="Hibbett D.S."/>
            <person name="Nagy L.G."/>
        </authorList>
    </citation>
    <scope>NUCLEOTIDE SEQUENCE [LARGE SCALE GENOMIC DNA]</scope>
    <source>
        <strain evidence="1 2">NL-1719</strain>
    </source>
</reference>
<dbReference type="Proteomes" id="UP000308600">
    <property type="component" value="Unassembled WGS sequence"/>
</dbReference>
<evidence type="ECO:0000313" key="1">
    <source>
        <dbReference type="EMBL" id="TFK64128.1"/>
    </source>
</evidence>
<dbReference type="EMBL" id="ML208488">
    <property type="protein sequence ID" value="TFK64128.1"/>
    <property type="molecule type" value="Genomic_DNA"/>
</dbReference>
<sequence length="272" mass="30532">MATVPTSYLDKIADSQPGGYYLSKKFGSSDSGDVVFQSSDKVRFCVYKKDLATFSGGFPPAEFTSDSKEIVDLPEGGVVLDHLFSFTRPGRYPILHTLNIGTLVELADAAEKYEVYSAIMACSHLMRMNLTKHPLQVCRYAGKYQYPDLIDDVSPLMLDVPILQIFDFNMSEKYFRAWLRYLAQFQALHEKLFPVFKALSACIRCSSNLDPRLGTSMPSRTVLIEIRQLRCPGCAAREPLGIWTPIDGVNTWSPLSGVDQIYGDFQKFSAFL</sequence>
<keyword evidence="2" id="KW-1185">Reference proteome</keyword>
<organism evidence="1 2">
    <name type="scientific">Pluteus cervinus</name>
    <dbReference type="NCBI Taxonomy" id="181527"/>
    <lineage>
        <taxon>Eukaryota</taxon>
        <taxon>Fungi</taxon>
        <taxon>Dikarya</taxon>
        <taxon>Basidiomycota</taxon>
        <taxon>Agaricomycotina</taxon>
        <taxon>Agaricomycetes</taxon>
        <taxon>Agaricomycetidae</taxon>
        <taxon>Agaricales</taxon>
        <taxon>Pluteineae</taxon>
        <taxon>Pluteaceae</taxon>
        <taxon>Pluteus</taxon>
    </lineage>
</organism>
<gene>
    <name evidence="1" type="ORF">BDN72DRAFT_963431</name>
</gene>
<evidence type="ECO:0000313" key="2">
    <source>
        <dbReference type="Proteomes" id="UP000308600"/>
    </source>
</evidence>
<name>A0ACD3ADY7_9AGAR</name>
<proteinExistence type="predicted"/>
<accession>A0ACD3ADY7</accession>
<protein>
    <submittedName>
        <fullName evidence="1">Uncharacterized protein</fullName>
    </submittedName>
</protein>